<evidence type="ECO:0000259" key="13">
    <source>
        <dbReference type="Pfam" id="PF17766"/>
    </source>
</evidence>
<keyword evidence="7" id="KW-0325">Glycoprotein</keyword>
<organism evidence="14 15">
    <name type="scientific">Zostera marina</name>
    <name type="common">Eelgrass</name>
    <dbReference type="NCBI Taxonomy" id="29655"/>
    <lineage>
        <taxon>Eukaryota</taxon>
        <taxon>Viridiplantae</taxon>
        <taxon>Streptophyta</taxon>
        <taxon>Embryophyta</taxon>
        <taxon>Tracheophyta</taxon>
        <taxon>Spermatophyta</taxon>
        <taxon>Magnoliopsida</taxon>
        <taxon>Liliopsida</taxon>
        <taxon>Zosteraceae</taxon>
        <taxon>Zostera</taxon>
    </lineage>
</organism>
<feature type="chain" id="PRO_5005527337" evidence="10">
    <location>
        <begin position="26"/>
        <end position="757"/>
    </location>
</feature>
<dbReference type="EMBL" id="LFYR01001452">
    <property type="protein sequence ID" value="KMZ61615.1"/>
    <property type="molecule type" value="Genomic_DNA"/>
</dbReference>
<evidence type="ECO:0000256" key="5">
    <source>
        <dbReference type="ARBA" id="ARBA00022801"/>
    </source>
</evidence>
<keyword evidence="3 9" id="KW-0645">Protease</keyword>
<dbReference type="Pfam" id="PF05922">
    <property type="entry name" value="Inhibitor_I9"/>
    <property type="match status" value="1"/>
</dbReference>
<dbReference type="InterPro" id="IPR034197">
    <property type="entry name" value="Peptidases_S8_3"/>
</dbReference>
<dbReference type="AlphaFoldDB" id="A0A0K9P0A0"/>
<keyword evidence="5 9" id="KW-0378">Hydrolase</keyword>
<dbReference type="PROSITE" id="PS51892">
    <property type="entry name" value="SUBTILASE"/>
    <property type="match status" value="1"/>
</dbReference>
<comment type="similarity">
    <text evidence="2 9">Belongs to the peptidase S8 family.</text>
</comment>
<dbReference type="GO" id="GO:0005576">
    <property type="term" value="C:extracellular region"/>
    <property type="evidence" value="ECO:0000318"/>
    <property type="project" value="GO_Central"/>
</dbReference>
<dbReference type="PRINTS" id="PR00723">
    <property type="entry name" value="SUBTILISIN"/>
</dbReference>
<gene>
    <name evidence="14" type="ORF">ZOSMA_50G00290</name>
</gene>
<dbReference type="InterPro" id="IPR000209">
    <property type="entry name" value="Peptidase_S8/S53_dom"/>
</dbReference>
<comment type="caution">
    <text evidence="14">The sequence shown here is derived from an EMBL/GenBank/DDBJ whole genome shotgun (WGS) entry which is preliminary data.</text>
</comment>
<keyword evidence="4 10" id="KW-0732">Signal</keyword>
<dbReference type="CDD" id="cd04852">
    <property type="entry name" value="Peptidases_S8_3"/>
    <property type="match status" value="1"/>
</dbReference>
<feature type="signal peptide" evidence="10">
    <location>
        <begin position="1"/>
        <end position="25"/>
    </location>
</feature>
<dbReference type="InterPro" id="IPR023827">
    <property type="entry name" value="Peptidase_S8_Asp-AS"/>
</dbReference>
<sequence>MEIKQNTSIVLFFIFCVFTSQLSYSDPGVVNGSQLRTYIVHLDPSTNIDYSDLEYGRWCMSFLPTTLDSTAATERMVHIYGDVIHGFAARLTEEEIADMEKKEGFISAYPDKTLQLHTTHTPKFLGLMNADAGPLMVDGGKGVIVGVLDTGVTPDHPSFSDDGMDSPPITWKGSCDLPNGMCNKKLIGYRNFIERYTKIHVTGDDDGNVTIFDDVGHGTHTAGTIAGAAVHNANILGEANGTAMGMAPGAHLAIYRVCSQYYGCPSSSILAGMNAAIKDGVDVMSLSLGSGPGEKYDMDSIAVGSFRATQKGIFVSCSAGNEGPGYKTVANEAPWILTVGASTTDRRITSVVKLGNGQQFEGQTLYQPKNFDPEQMRPLVGSNYDVDDIVNKIVYCGSGIALCQREEINYLVTNGAIGVIQGSYREQGYQTFARNHSLPSSDLTFNKGEEIINYINSTDNPTAKILFKHTIFNASPSPSMAFFSSRGPSVANPGIMKPDIIGPGVDILASYLPFIDRRPEAESSNHSFYIMSGTSMSCPHLSGIVALIKSRHKDWSPFAIKSAIMTTADILDRDGKPITNEMYVPANQFAIGSGHVNARKAMKPGLVYDVASDDYISFICQMNYTDKQLMVITGRNVKCSEFKKISIKDVNYPSISVEIPRNAHDYKVAVKRTVTNVNPGNSTYSLKLNLPKGVSVTVKPQLLNFSKIGQKKSFTVTFVKKKHLGTNSHYSHGYLSWIANKLDTVVRIPMIVKYNDQ</sequence>
<dbReference type="Gene3D" id="3.50.30.30">
    <property type="match status" value="1"/>
</dbReference>
<dbReference type="InterPro" id="IPR036852">
    <property type="entry name" value="Peptidase_S8/S53_dom_sf"/>
</dbReference>
<comment type="subcellular location">
    <subcellularLocation>
        <location evidence="1">Secreted</location>
    </subcellularLocation>
</comment>
<dbReference type="Gene3D" id="3.40.50.200">
    <property type="entry name" value="Peptidase S8/S53 domain"/>
    <property type="match status" value="1"/>
</dbReference>
<dbReference type="OMA" id="VGMIVMN"/>
<dbReference type="Gene3D" id="3.30.70.80">
    <property type="entry name" value="Peptidase S8 propeptide/proteinase inhibitor I9"/>
    <property type="match status" value="1"/>
</dbReference>
<dbReference type="SUPFAM" id="SSF52743">
    <property type="entry name" value="Subtilisin-like"/>
    <property type="match status" value="1"/>
</dbReference>
<evidence type="ECO:0000259" key="11">
    <source>
        <dbReference type="Pfam" id="PF00082"/>
    </source>
</evidence>
<evidence type="ECO:0000256" key="6">
    <source>
        <dbReference type="ARBA" id="ARBA00022825"/>
    </source>
</evidence>
<evidence type="ECO:0000256" key="4">
    <source>
        <dbReference type="ARBA" id="ARBA00022729"/>
    </source>
</evidence>
<feature type="active site" description="Charge relay system" evidence="8 9">
    <location>
        <position position="217"/>
    </location>
</feature>
<dbReference type="Proteomes" id="UP000036987">
    <property type="component" value="Unassembled WGS sequence"/>
</dbReference>
<dbReference type="Gene3D" id="2.60.40.2310">
    <property type="match status" value="1"/>
</dbReference>
<dbReference type="GO" id="GO:0004252">
    <property type="term" value="F:serine-type endopeptidase activity"/>
    <property type="evidence" value="ECO:0000318"/>
    <property type="project" value="GO_Central"/>
</dbReference>
<evidence type="ECO:0000256" key="1">
    <source>
        <dbReference type="ARBA" id="ARBA00004613"/>
    </source>
</evidence>
<evidence type="ECO:0000259" key="12">
    <source>
        <dbReference type="Pfam" id="PF05922"/>
    </source>
</evidence>
<dbReference type="InterPro" id="IPR010259">
    <property type="entry name" value="S8pro/Inhibitor_I9"/>
</dbReference>
<evidence type="ECO:0000256" key="7">
    <source>
        <dbReference type="ARBA" id="ARBA00023180"/>
    </source>
</evidence>
<feature type="active site" description="Charge relay system" evidence="8 9">
    <location>
        <position position="535"/>
    </location>
</feature>
<dbReference type="InterPro" id="IPR041469">
    <property type="entry name" value="Subtilisin-like_FN3"/>
</dbReference>
<keyword evidence="6 9" id="KW-0720">Serine protease</keyword>
<evidence type="ECO:0000256" key="2">
    <source>
        <dbReference type="ARBA" id="ARBA00011073"/>
    </source>
</evidence>
<feature type="domain" description="Peptidase S8/S53" evidence="11">
    <location>
        <begin position="140"/>
        <end position="573"/>
    </location>
</feature>
<accession>A0A0K9P0A0</accession>
<feature type="domain" description="Subtilisin-like protease fibronectin type-III" evidence="13">
    <location>
        <begin position="649"/>
        <end position="752"/>
    </location>
</feature>
<evidence type="ECO:0000313" key="14">
    <source>
        <dbReference type="EMBL" id="KMZ61615.1"/>
    </source>
</evidence>
<dbReference type="OrthoDB" id="206201at2759"/>
<evidence type="ECO:0000313" key="15">
    <source>
        <dbReference type="Proteomes" id="UP000036987"/>
    </source>
</evidence>
<dbReference type="STRING" id="29655.A0A0K9P0A0"/>
<dbReference type="CDD" id="cd02120">
    <property type="entry name" value="PA_subtilisin_like"/>
    <property type="match status" value="1"/>
</dbReference>
<protein>
    <submittedName>
        <fullName evidence="14">Subtilisin-like serine protease</fullName>
    </submittedName>
</protein>
<dbReference type="Pfam" id="PF00082">
    <property type="entry name" value="Peptidase_S8"/>
    <property type="match status" value="1"/>
</dbReference>
<dbReference type="PANTHER" id="PTHR10795">
    <property type="entry name" value="PROPROTEIN CONVERTASE SUBTILISIN/KEXIN"/>
    <property type="match status" value="1"/>
</dbReference>
<evidence type="ECO:0000256" key="9">
    <source>
        <dbReference type="PROSITE-ProRule" id="PRU01240"/>
    </source>
</evidence>
<dbReference type="InterPro" id="IPR037045">
    <property type="entry name" value="S8pro/Inhibitor_I9_sf"/>
</dbReference>
<feature type="active site" description="Charge relay system" evidence="8 9">
    <location>
        <position position="149"/>
    </location>
</feature>
<evidence type="ECO:0000256" key="3">
    <source>
        <dbReference type="ARBA" id="ARBA00022670"/>
    </source>
</evidence>
<dbReference type="InterPro" id="IPR045051">
    <property type="entry name" value="SBT"/>
</dbReference>
<dbReference type="InterPro" id="IPR015500">
    <property type="entry name" value="Peptidase_S8_subtilisin-rel"/>
</dbReference>
<name>A0A0K9P0A0_ZOSMR</name>
<dbReference type="PROSITE" id="PS00136">
    <property type="entry name" value="SUBTILASE_ASP"/>
    <property type="match status" value="1"/>
</dbReference>
<proteinExistence type="inferred from homology"/>
<feature type="domain" description="Inhibitor I9" evidence="12">
    <location>
        <begin position="37"/>
        <end position="117"/>
    </location>
</feature>
<dbReference type="Pfam" id="PF17766">
    <property type="entry name" value="fn3_6"/>
    <property type="match status" value="1"/>
</dbReference>
<evidence type="ECO:0000256" key="8">
    <source>
        <dbReference type="PIRSR" id="PIRSR615500-1"/>
    </source>
</evidence>
<dbReference type="GO" id="GO:0006508">
    <property type="term" value="P:proteolysis"/>
    <property type="evidence" value="ECO:0007669"/>
    <property type="project" value="UniProtKB-KW"/>
</dbReference>
<reference evidence="15" key="1">
    <citation type="journal article" date="2016" name="Nature">
        <title>The genome of the seagrass Zostera marina reveals angiosperm adaptation to the sea.</title>
        <authorList>
            <person name="Olsen J.L."/>
            <person name="Rouze P."/>
            <person name="Verhelst B."/>
            <person name="Lin Y.-C."/>
            <person name="Bayer T."/>
            <person name="Collen J."/>
            <person name="Dattolo E."/>
            <person name="De Paoli E."/>
            <person name="Dittami S."/>
            <person name="Maumus F."/>
            <person name="Michel G."/>
            <person name="Kersting A."/>
            <person name="Lauritano C."/>
            <person name="Lohaus R."/>
            <person name="Toepel M."/>
            <person name="Tonon T."/>
            <person name="Vanneste K."/>
            <person name="Amirebrahimi M."/>
            <person name="Brakel J."/>
            <person name="Bostroem C."/>
            <person name="Chovatia M."/>
            <person name="Grimwood J."/>
            <person name="Jenkins J.W."/>
            <person name="Jueterbock A."/>
            <person name="Mraz A."/>
            <person name="Stam W.T."/>
            <person name="Tice H."/>
            <person name="Bornberg-Bauer E."/>
            <person name="Green P.J."/>
            <person name="Pearson G.A."/>
            <person name="Procaccini G."/>
            <person name="Duarte C.M."/>
            <person name="Schmutz J."/>
            <person name="Reusch T.B.H."/>
            <person name="Van de Peer Y."/>
        </authorList>
    </citation>
    <scope>NUCLEOTIDE SEQUENCE [LARGE SCALE GENOMIC DNA]</scope>
    <source>
        <strain evidence="15">cv. Finnish</strain>
    </source>
</reference>
<evidence type="ECO:0000256" key="10">
    <source>
        <dbReference type="SAM" id="SignalP"/>
    </source>
</evidence>
<keyword evidence="15" id="KW-1185">Reference proteome</keyword>